<accession>I0PZX9</accession>
<evidence type="ECO:0000313" key="2">
    <source>
        <dbReference type="Proteomes" id="UP000095576"/>
    </source>
</evidence>
<organism evidence="1 2">
    <name type="scientific">Bacteroides thetaiotaomicron</name>
    <dbReference type="NCBI Taxonomy" id="818"/>
    <lineage>
        <taxon>Bacteria</taxon>
        <taxon>Pseudomonadati</taxon>
        <taxon>Bacteroidota</taxon>
        <taxon>Bacteroidia</taxon>
        <taxon>Bacteroidales</taxon>
        <taxon>Bacteroidaceae</taxon>
        <taxon>Bacteroides</taxon>
    </lineage>
</organism>
<dbReference type="EMBL" id="CZAP01000014">
    <property type="protein sequence ID" value="CUP85553.1"/>
    <property type="molecule type" value="Genomic_DNA"/>
</dbReference>
<dbReference type="AlphaFoldDB" id="I0PZX9"/>
<gene>
    <name evidence="1" type="ORF">ERS852511_03434</name>
</gene>
<evidence type="ECO:0000313" key="1">
    <source>
        <dbReference type="EMBL" id="CUP85553.1"/>
    </source>
</evidence>
<accession>A0A174RJ95</accession>
<name>I0PZX9_BACT4</name>
<dbReference type="Proteomes" id="UP000095576">
    <property type="component" value="Unassembled WGS sequence"/>
</dbReference>
<reference evidence="1 2" key="1">
    <citation type="submission" date="2015-09" db="EMBL/GenBank/DDBJ databases">
        <authorList>
            <consortium name="Pathogen Informatics"/>
        </authorList>
    </citation>
    <scope>NUCLEOTIDE SEQUENCE [LARGE SCALE GENOMIC DNA]</scope>
    <source>
        <strain evidence="1 2">2789STDY5834899</strain>
    </source>
</reference>
<sequence>MFFDINGLVAAEKRLINVVNLEKKGDHFSCLAASRMASVSSASL</sequence>
<dbReference type="HOGENOM" id="CLU_3212793_0_0_10"/>
<protein>
    <submittedName>
        <fullName evidence="1">Uncharacterized protein</fullName>
    </submittedName>
</protein>
<proteinExistence type="predicted"/>